<proteinExistence type="predicted"/>
<feature type="region of interest" description="Disordered" evidence="1">
    <location>
        <begin position="53"/>
        <end position="87"/>
    </location>
</feature>
<organism evidence="2 3">
    <name type="scientific">Ambispora leptoticha</name>
    <dbReference type="NCBI Taxonomy" id="144679"/>
    <lineage>
        <taxon>Eukaryota</taxon>
        <taxon>Fungi</taxon>
        <taxon>Fungi incertae sedis</taxon>
        <taxon>Mucoromycota</taxon>
        <taxon>Glomeromycotina</taxon>
        <taxon>Glomeromycetes</taxon>
        <taxon>Archaeosporales</taxon>
        <taxon>Ambisporaceae</taxon>
        <taxon>Ambispora</taxon>
    </lineage>
</organism>
<dbReference type="AlphaFoldDB" id="A0A9N9HL25"/>
<feature type="compositionally biased region" description="Basic residues" evidence="1">
    <location>
        <begin position="78"/>
        <end position="87"/>
    </location>
</feature>
<feature type="compositionally biased region" description="Low complexity" evidence="1">
    <location>
        <begin position="177"/>
        <end position="189"/>
    </location>
</feature>
<dbReference type="Proteomes" id="UP000789508">
    <property type="component" value="Unassembled WGS sequence"/>
</dbReference>
<evidence type="ECO:0000256" key="1">
    <source>
        <dbReference type="SAM" id="MobiDB-lite"/>
    </source>
</evidence>
<keyword evidence="3" id="KW-1185">Reference proteome</keyword>
<dbReference type="EMBL" id="CAJVPS010017384">
    <property type="protein sequence ID" value="CAG8693556.1"/>
    <property type="molecule type" value="Genomic_DNA"/>
</dbReference>
<name>A0A9N9HL25_9GLOM</name>
<evidence type="ECO:0000313" key="3">
    <source>
        <dbReference type="Proteomes" id="UP000789508"/>
    </source>
</evidence>
<comment type="caution">
    <text evidence="2">The sequence shown here is derived from an EMBL/GenBank/DDBJ whole genome shotgun (WGS) entry which is preliminary data.</text>
</comment>
<feature type="compositionally biased region" description="Basic and acidic residues" evidence="1">
    <location>
        <begin position="53"/>
        <end position="68"/>
    </location>
</feature>
<feature type="compositionally biased region" description="Low complexity" evidence="1">
    <location>
        <begin position="132"/>
        <end position="163"/>
    </location>
</feature>
<sequence length="326" mass="36433">MSSLPATPTSPPCTKAKPLRCIVYLEPSSSSRFYQSIDEFFAQTYKLFGANEAHHNSSDNKDDEEHTSSDSASVSTITRHHNHPRRPRLAAIEKLNIIVEEIDNFLTKNKEEITHPHVEGILLVPPELPSMSYPSSAASSAPSTPRSASPIGIPSSPISPKSPIRQEQYKLHRRSSSHSSSSSRSSQSRDTLQSLLIPIKACQKLHEFASHLANFSRNDPRLAPPLPASSSSSSFIRRKSINHISLAYCGDRFANLDGVKERLTGEVMQTMLRMAKEGIVFDEVREDALQKAAWDVVVYEHVKSCSLLEDRHVWREIKRWRVADGV</sequence>
<feature type="region of interest" description="Disordered" evidence="1">
    <location>
        <begin position="132"/>
        <end position="189"/>
    </location>
</feature>
<accession>A0A9N9HL25</accession>
<dbReference type="OrthoDB" id="2110229at2759"/>
<gene>
    <name evidence="2" type="ORF">ALEPTO_LOCUS11294</name>
</gene>
<reference evidence="2" key="1">
    <citation type="submission" date="2021-06" db="EMBL/GenBank/DDBJ databases">
        <authorList>
            <person name="Kallberg Y."/>
            <person name="Tangrot J."/>
            <person name="Rosling A."/>
        </authorList>
    </citation>
    <scope>NUCLEOTIDE SEQUENCE</scope>
    <source>
        <strain evidence="2">FL130A</strain>
    </source>
</reference>
<evidence type="ECO:0000313" key="2">
    <source>
        <dbReference type="EMBL" id="CAG8693556.1"/>
    </source>
</evidence>
<protein>
    <submittedName>
        <fullName evidence="2">13795_t:CDS:1</fullName>
    </submittedName>
</protein>